<feature type="domain" description="SGNH hydrolase-type esterase" evidence="2">
    <location>
        <begin position="117"/>
        <end position="292"/>
    </location>
</feature>
<feature type="region of interest" description="Disordered" evidence="1">
    <location>
        <begin position="1"/>
        <end position="46"/>
    </location>
</feature>
<proteinExistence type="predicted"/>
<dbReference type="InterPro" id="IPR013830">
    <property type="entry name" value="SGNH_hydro"/>
</dbReference>
<dbReference type="InterPro" id="IPR036514">
    <property type="entry name" value="SGNH_hydro_sf"/>
</dbReference>
<dbReference type="EMBL" id="FONG01000011">
    <property type="protein sequence ID" value="SFF32588.1"/>
    <property type="molecule type" value="Genomic_DNA"/>
</dbReference>
<dbReference type="Proteomes" id="UP000199323">
    <property type="component" value="Unassembled WGS sequence"/>
</dbReference>
<name>A0A1I2HSN3_9ACTN</name>
<feature type="compositionally biased region" description="Low complexity" evidence="1">
    <location>
        <begin position="7"/>
        <end position="16"/>
    </location>
</feature>
<dbReference type="AlphaFoldDB" id="A0A1I2HSN3"/>
<feature type="region of interest" description="Disordered" evidence="1">
    <location>
        <begin position="64"/>
        <end position="94"/>
    </location>
</feature>
<evidence type="ECO:0000256" key="1">
    <source>
        <dbReference type="SAM" id="MobiDB-lite"/>
    </source>
</evidence>
<accession>A0A1I2HSN3</accession>
<dbReference type="PANTHER" id="PTHR43784:SF2">
    <property type="entry name" value="GDSL-LIKE LIPASE_ACYLHYDROLASE, PUTATIVE (AFU_ORTHOLOGUE AFUA_2G00820)-RELATED"/>
    <property type="match status" value="1"/>
</dbReference>
<dbReference type="STRING" id="380248.SAMN05216251_111215"/>
<dbReference type="RefSeq" id="WP_218160094.1">
    <property type="nucleotide sequence ID" value="NZ_FONG01000011.1"/>
</dbReference>
<dbReference type="PANTHER" id="PTHR43784">
    <property type="entry name" value="GDSL-LIKE LIPASE/ACYLHYDROLASE, PUTATIVE (AFU_ORTHOLOGUE AFUA_2G00820)-RELATED"/>
    <property type="match status" value="1"/>
</dbReference>
<keyword evidence="4" id="KW-1185">Reference proteome</keyword>
<organism evidence="3 4">
    <name type="scientific">Actinacidiphila alni</name>
    <dbReference type="NCBI Taxonomy" id="380248"/>
    <lineage>
        <taxon>Bacteria</taxon>
        <taxon>Bacillati</taxon>
        <taxon>Actinomycetota</taxon>
        <taxon>Actinomycetes</taxon>
        <taxon>Kitasatosporales</taxon>
        <taxon>Streptomycetaceae</taxon>
        <taxon>Actinacidiphila</taxon>
    </lineage>
</organism>
<evidence type="ECO:0000313" key="4">
    <source>
        <dbReference type="Proteomes" id="UP000199323"/>
    </source>
</evidence>
<protein>
    <submittedName>
        <fullName evidence="3">Lysophospholipase L1</fullName>
    </submittedName>
</protein>
<dbReference type="SUPFAM" id="SSF52266">
    <property type="entry name" value="SGNH hydrolase"/>
    <property type="match status" value="1"/>
</dbReference>
<feature type="compositionally biased region" description="Basic and acidic residues" evidence="1">
    <location>
        <begin position="85"/>
        <end position="94"/>
    </location>
</feature>
<dbReference type="Gene3D" id="3.40.50.1110">
    <property type="entry name" value="SGNH hydrolase"/>
    <property type="match status" value="1"/>
</dbReference>
<evidence type="ECO:0000259" key="2">
    <source>
        <dbReference type="Pfam" id="PF13472"/>
    </source>
</evidence>
<dbReference type="CDD" id="cd01832">
    <property type="entry name" value="SGNH_hydrolase_like_1"/>
    <property type="match status" value="1"/>
</dbReference>
<dbReference type="InterPro" id="IPR053140">
    <property type="entry name" value="GDSL_Rv0518-like"/>
</dbReference>
<evidence type="ECO:0000313" key="3">
    <source>
        <dbReference type="EMBL" id="SFF32588.1"/>
    </source>
</evidence>
<dbReference type="Pfam" id="PF13472">
    <property type="entry name" value="Lipase_GDSL_2"/>
    <property type="match status" value="1"/>
</dbReference>
<sequence length="309" mass="31509">MTYDNGAAPSARTAADPADDHAPDPTAGKASAQAASPVSDPADDQASVPTMIRTSVHAPITATIPAPDAAPAPAHAPAARATGHPGDHPAEAADPHCLSTEEADALLRGAPWRRFAVVGDSLAEGLGDPTPGYRTESWADRTARALRRAAPDATYLNLGLRGLTAGQVRAGQAERAARFAPDLVAIVCGGNDLLLPGFSSDVLAKELDLLFGRLAAPGTTVFTYALANVAAAVPELRGGPLEGGVAVLNEVTRTVAKRHGAVVVEMYDHPAGADRGLYSADLIHASARGHAVIAAATLRALAAEFSTGR</sequence>
<gene>
    <name evidence="3" type="ORF">SAMN05216251_111215</name>
</gene>
<feature type="compositionally biased region" description="Low complexity" evidence="1">
    <location>
        <begin position="64"/>
        <end position="84"/>
    </location>
</feature>
<reference evidence="3 4" key="1">
    <citation type="submission" date="2016-10" db="EMBL/GenBank/DDBJ databases">
        <authorList>
            <person name="de Groot N.N."/>
        </authorList>
    </citation>
    <scope>NUCLEOTIDE SEQUENCE [LARGE SCALE GENOMIC DNA]</scope>
    <source>
        <strain evidence="3 4">CGMCC 4.3510</strain>
    </source>
</reference>